<dbReference type="Gene3D" id="3.20.20.140">
    <property type="entry name" value="Metal-dependent hydrolases"/>
    <property type="match status" value="1"/>
</dbReference>
<dbReference type="InterPro" id="IPR010140">
    <property type="entry name" value="Histidinol_P_phosphatase_HisJ"/>
</dbReference>
<dbReference type="UniPathway" id="UPA00031">
    <property type="reaction ID" value="UER00013"/>
</dbReference>
<dbReference type="PANTHER" id="PTHR21039">
    <property type="entry name" value="HISTIDINOL PHOSPHATASE-RELATED"/>
    <property type="match status" value="1"/>
</dbReference>
<dbReference type="SUPFAM" id="SSF89550">
    <property type="entry name" value="PHP domain-like"/>
    <property type="match status" value="1"/>
</dbReference>
<dbReference type="GO" id="GO:0005737">
    <property type="term" value="C:cytoplasm"/>
    <property type="evidence" value="ECO:0007669"/>
    <property type="project" value="TreeGrafter"/>
</dbReference>
<keyword evidence="5 8" id="KW-0378">Hydrolase</keyword>
<evidence type="ECO:0000256" key="4">
    <source>
        <dbReference type="ARBA" id="ARBA00022605"/>
    </source>
</evidence>
<evidence type="ECO:0000313" key="11">
    <source>
        <dbReference type="Proteomes" id="UP000176204"/>
    </source>
</evidence>
<dbReference type="GO" id="GO:0000105">
    <property type="term" value="P:L-histidine biosynthetic process"/>
    <property type="evidence" value="ECO:0007669"/>
    <property type="project" value="UniProtKB-UniRule"/>
</dbReference>
<accession>A0A1C7PC74</accession>
<dbReference type="STRING" id="1679444.PYTT_2132"/>
<comment type="catalytic activity">
    <reaction evidence="7 8">
        <text>L-histidinol phosphate + H2O = L-histidinol + phosphate</text>
        <dbReference type="Rhea" id="RHEA:14465"/>
        <dbReference type="ChEBI" id="CHEBI:15377"/>
        <dbReference type="ChEBI" id="CHEBI:43474"/>
        <dbReference type="ChEBI" id="CHEBI:57699"/>
        <dbReference type="ChEBI" id="CHEBI:57980"/>
        <dbReference type="EC" id="3.1.3.15"/>
    </reaction>
</comment>
<organism evidence="10 11">
    <name type="scientific">Akkermansia glycaniphila</name>
    <dbReference type="NCBI Taxonomy" id="1679444"/>
    <lineage>
        <taxon>Bacteria</taxon>
        <taxon>Pseudomonadati</taxon>
        <taxon>Verrucomicrobiota</taxon>
        <taxon>Verrucomicrobiia</taxon>
        <taxon>Verrucomicrobiales</taxon>
        <taxon>Akkermansiaceae</taxon>
        <taxon>Akkermansia</taxon>
    </lineage>
</organism>
<proteinExistence type="inferred from homology"/>
<dbReference type="InterPro" id="IPR016195">
    <property type="entry name" value="Pol/histidinol_Pase-like"/>
</dbReference>
<keyword evidence="4 8" id="KW-0028">Amino-acid biosynthesis</keyword>
<dbReference type="RefSeq" id="WP_067775216.1">
    <property type="nucleotide sequence ID" value="NZ_LIGX01000021.1"/>
</dbReference>
<name>A0A1C7PC74_9BACT</name>
<evidence type="ECO:0000256" key="1">
    <source>
        <dbReference type="ARBA" id="ARBA00004970"/>
    </source>
</evidence>
<feature type="domain" description="PHP" evidence="9">
    <location>
        <begin position="5"/>
        <end position="197"/>
    </location>
</feature>
<dbReference type="NCBIfam" id="NF005596">
    <property type="entry name" value="PRK07328.1"/>
    <property type="match status" value="1"/>
</dbReference>
<dbReference type="PANTHER" id="PTHR21039:SF0">
    <property type="entry name" value="HISTIDINOL-PHOSPHATASE"/>
    <property type="match status" value="1"/>
</dbReference>
<dbReference type="EC" id="3.1.3.15" evidence="3 8"/>
<keyword evidence="11" id="KW-1185">Reference proteome</keyword>
<reference evidence="11" key="1">
    <citation type="submission" date="2016-09" db="EMBL/GenBank/DDBJ databases">
        <authorList>
            <person name="Koehorst J."/>
        </authorList>
    </citation>
    <scope>NUCLEOTIDE SEQUENCE [LARGE SCALE GENOMIC DNA]</scope>
</reference>
<evidence type="ECO:0000256" key="5">
    <source>
        <dbReference type="ARBA" id="ARBA00022801"/>
    </source>
</evidence>
<dbReference type="CDD" id="cd12110">
    <property type="entry name" value="PHP_HisPPase_Hisj_like"/>
    <property type="match status" value="1"/>
</dbReference>
<dbReference type="Pfam" id="PF02811">
    <property type="entry name" value="PHP"/>
    <property type="match status" value="1"/>
</dbReference>
<dbReference type="EMBL" id="LT629973">
    <property type="protein sequence ID" value="SEH96400.1"/>
    <property type="molecule type" value="Genomic_DNA"/>
</dbReference>
<dbReference type="AlphaFoldDB" id="A0A1C7PC74"/>
<evidence type="ECO:0000256" key="3">
    <source>
        <dbReference type="ARBA" id="ARBA00013085"/>
    </source>
</evidence>
<dbReference type="GO" id="GO:0004401">
    <property type="term" value="F:histidinol-phosphatase activity"/>
    <property type="evidence" value="ECO:0007669"/>
    <property type="project" value="UniProtKB-UniRule"/>
</dbReference>
<evidence type="ECO:0000256" key="2">
    <source>
        <dbReference type="ARBA" id="ARBA00009152"/>
    </source>
</evidence>
<dbReference type="InterPro" id="IPR004013">
    <property type="entry name" value="PHP_dom"/>
</dbReference>
<comment type="pathway">
    <text evidence="1 8">Amino-acid biosynthesis; L-histidine biosynthesis; L-histidine from 5-phospho-alpha-D-ribose 1-diphosphate: step 8/9.</text>
</comment>
<evidence type="ECO:0000256" key="7">
    <source>
        <dbReference type="ARBA" id="ARBA00049158"/>
    </source>
</evidence>
<gene>
    <name evidence="10" type="ORF">PYTT_2132</name>
</gene>
<dbReference type="OrthoDB" id="9775255at2"/>
<dbReference type="NCBIfam" id="TIGR01856">
    <property type="entry name" value="hisJ_fam"/>
    <property type="match status" value="1"/>
</dbReference>
<evidence type="ECO:0000256" key="8">
    <source>
        <dbReference type="RuleBase" id="RU366003"/>
    </source>
</evidence>
<dbReference type="KEGG" id="agl:PYTT_2132"/>
<protein>
    <recommendedName>
        <fullName evidence="3 8">Histidinol-phosphatase</fullName>
        <shortName evidence="8">HolPase</shortName>
        <ecNumber evidence="3 8">3.1.3.15</ecNumber>
    </recommendedName>
</protein>
<comment type="similarity">
    <text evidence="2 8">Belongs to the PHP hydrolase family. HisK subfamily.</text>
</comment>
<evidence type="ECO:0000256" key="6">
    <source>
        <dbReference type="ARBA" id="ARBA00023102"/>
    </source>
</evidence>
<evidence type="ECO:0000259" key="9">
    <source>
        <dbReference type="Pfam" id="PF02811"/>
    </source>
</evidence>
<dbReference type="Proteomes" id="UP000176204">
    <property type="component" value="Chromosome I"/>
</dbReference>
<keyword evidence="6 8" id="KW-0368">Histidine biosynthesis</keyword>
<sequence>MYRTDYHTHTPLCLHAEGTPEAFVARALQQGLREYGISDHAPMPNEPFDNWRMKQADIPAYIEWIERAKAAADGTGLIIRAGLECDWVPGIEPWIAHLDSLYDWDYLIGSIHYLGNGWDFDAPERANQSSPDGLHADWDHYWRGYASMASSGLFQIMGHCDLIRKWGDRPEGDLSPYYEAPLQAIAAAGAVLEINTAGWHKPCREQYPAAPILRMAREAGIPLAINSDAHAPEELGRDFDRALLLAREAGYTELASFDKKRIILHSID</sequence>
<evidence type="ECO:0000313" key="10">
    <source>
        <dbReference type="EMBL" id="SEH96400.1"/>
    </source>
</evidence>